<dbReference type="CDD" id="cd09076">
    <property type="entry name" value="L1-EN"/>
    <property type="match status" value="1"/>
</dbReference>
<dbReference type="GO" id="GO:0008168">
    <property type="term" value="F:methyltransferase activity"/>
    <property type="evidence" value="ECO:0007669"/>
    <property type="project" value="InterPro"/>
</dbReference>
<proteinExistence type="predicted"/>
<gene>
    <name evidence="4" type="ORF">QTP70_003902</name>
</gene>
<evidence type="ECO:0000259" key="3">
    <source>
        <dbReference type="Pfam" id="PF09004"/>
    </source>
</evidence>
<protein>
    <recommendedName>
        <fullName evidence="6">Reverse transcriptase domain-containing protein</fullName>
    </recommendedName>
</protein>
<evidence type="ECO:0000313" key="4">
    <source>
        <dbReference type="EMBL" id="KAK3519763.1"/>
    </source>
</evidence>
<dbReference type="AlphaFoldDB" id="A0AAE0QFP6"/>
<dbReference type="InterPro" id="IPR005135">
    <property type="entry name" value="Endo/exonuclease/phosphatase"/>
</dbReference>
<organism evidence="4 5">
    <name type="scientific">Hemibagrus guttatus</name>
    <dbReference type="NCBI Taxonomy" id="175788"/>
    <lineage>
        <taxon>Eukaryota</taxon>
        <taxon>Metazoa</taxon>
        <taxon>Chordata</taxon>
        <taxon>Craniata</taxon>
        <taxon>Vertebrata</taxon>
        <taxon>Euteleostomi</taxon>
        <taxon>Actinopterygii</taxon>
        <taxon>Neopterygii</taxon>
        <taxon>Teleostei</taxon>
        <taxon>Ostariophysi</taxon>
        <taxon>Siluriformes</taxon>
        <taxon>Bagridae</taxon>
        <taxon>Hemibagrus</taxon>
    </lineage>
</organism>
<dbReference type="SUPFAM" id="SSF56219">
    <property type="entry name" value="DNase I-like"/>
    <property type="match status" value="1"/>
</dbReference>
<name>A0AAE0QFP6_9TELE</name>
<evidence type="ECO:0000313" key="5">
    <source>
        <dbReference type="Proteomes" id="UP001274896"/>
    </source>
</evidence>
<keyword evidence="1" id="KW-0175">Coiled coil</keyword>
<dbReference type="Pfam" id="PF03372">
    <property type="entry name" value="Exo_endo_phos"/>
    <property type="match status" value="1"/>
</dbReference>
<feature type="domain" description="Alkylated DNA repair protein AlkB homologue 8 N-terminal" evidence="3">
    <location>
        <begin position="343"/>
        <end position="384"/>
    </location>
</feature>
<dbReference type="GO" id="GO:0016706">
    <property type="term" value="F:2-oxoglutarate-dependent dioxygenase activity"/>
    <property type="evidence" value="ECO:0007669"/>
    <property type="project" value="InterPro"/>
</dbReference>
<feature type="domain" description="Endonuclease/exonuclease/phosphatase" evidence="2">
    <location>
        <begin position="595"/>
        <end position="793"/>
    </location>
</feature>
<feature type="coiled-coil region" evidence="1">
    <location>
        <begin position="911"/>
        <end position="945"/>
    </location>
</feature>
<dbReference type="EMBL" id="JAUCMX010000016">
    <property type="protein sequence ID" value="KAK3519763.1"/>
    <property type="molecule type" value="Genomic_DNA"/>
</dbReference>
<dbReference type="PANTHER" id="PTHR47510">
    <property type="entry name" value="REVERSE TRANSCRIPTASE DOMAIN-CONTAINING PROTEIN"/>
    <property type="match status" value="1"/>
</dbReference>
<reference evidence="4" key="1">
    <citation type="submission" date="2023-06" db="EMBL/GenBank/DDBJ databases">
        <title>Male Hemibagrus guttatus genome.</title>
        <authorList>
            <person name="Bian C."/>
        </authorList>
    </citation>
    <scope>NUCLEOTIDE SEQUENCE</scope>
    <source>
        <strain evidence="4">Male_cb2023</strain>
        <tissue evidence="4">Muscle</tissue>
    </source>
</reference>
<comment type="caution">
    <text evidence="4">The sequence shown here is derived from an EMBL/GenBank/DDBJ whole genome shotgun (WGS) entry which is preliminary data.</text>
</comment>
<evidence type="ECO:0000259" key="2">
    <source>
        <dbReference type="Pfam" id="PF03372"/>
    </source>
</evidence>
<keyword evidence="5" id="KW-1185">Reference proteome</keyword>
<dbReference type="InterPro" id="IPR036691">
    <property type="entry name" value="Endo/exonu/phosph_ase_sf"/>
</dbReference>
<dbReference type="Pfam" id="PF09004">
    <property type="entry name" value="ALKBH8_N"/>
    <property type="match status" value="1"/>
</dbReference>
<dbReference type="PANTHER" id="PTHR47510:SF3">
    <property type="entry name" value="ENDO_EXONUCLEASE_PHOSPHATASE DOMAIN-CONTAINING PROTEIN"/>
    <property type="match status" value="1"/>
</dbReference>
<dbReference type="InterPro" id="IPR015095">
    <property type="entry name" value="AlkB_hom8_N"/>
</dbReference>
<accession>A0AAE0QFP6</accession>
<dbReference type="Gene3D" id="3.60.10.10">
    <property type="entry name" value="Endonuclease/exonuclease/phosphatase"/>
    <property type="match status" value="1"/>
</dbReference>
<dbReference type="Proteomes" id="UP001274896">
    <property type="component" value="Unassembled WGS sequence"/>
</dbReference>
<evidence type="ECO:0000256" key="1">
    <source>
        <dbReference type="SAM" id="Coils"/>
    </source>
</evidence>
<sequence>MSSQRLTSYISFCEDICIPTRTYLTFNNDKPWFTAKLRHLRQAKEDAFRNGDGVLYNQARNTLNKEIRVAKRSYAKKLENQFSSNDPASVWKGLKDITNYKTPSPSTEANQQLQPPSPAPALWISEDDVRQIFLKQKRRKAQGPDGVTPACLETCADQLAFLFSQIFNRSLELCEVPACFKCFTIIRIPKKPKITGLTSVVMKSFERLVLAYLKNITGPLLDPLQFAYRANRSVDDAVNMGLHFILQHLDKSGTYLLKLVDDTTVFGLIQDGDESAYRQEVEQLAAWCTLNNLELNSLKTVEMIVDFRRNTPALPPLTIMNSTVPTVESFRFLGTTISQDLKWDTHIDSIIKKAQQRLYFLWQLRKFNLPQELLTQFYAAVIESVLCTSITVWFGSATKSDIRILQRTVWTAERIIGAPLPTLQELYTSRTLQSSNYQDSQAQEQFLPPSNLPFEHILGNKAVSDSDFDGGVFNSHLQKSFNQIPREVGNIESEWAMFSSSIVHAAIWSYGRKVSGAGRGGNLRTQWWTLEVRDAVKLICGSVVGFSPIMRKAWVRFQPLDAVPVPSPEKWACGRKGIRRKTCAKLLCGPVGKGRELADMMERRKVDILCVQETRWKGSKARSIGAGFKLFYYGVDSKRNGVGVVLKEELVRNVLEVKRVSDRVMSLKLEIEGVMLNVVSGYAPQVGCELEEKERFWSELDEVMESIPTGERVVIGADFNGHVGEGNTGDEEVMGKFGVKERNLEGQMVVDFAKRMDMAVVNTYFQKREEHRVTYKSGGRRTQVDYILCRRGNLKEISDCKVVVGESVARQHRMVVCRMTLMVCKKKRSETEKKTKWWKLKKEECCEEFRQKLRQALGGQVVLPDDWETTAEVIRETGRKVLGVSSGRRKEDKETWWWNEEVQDSIQRKRLAKKKWDMDRTEENRQEYKELQRRVKREVSKAKQKAYDELYTRLDTREGEKDLYRLARQRDRDGKDVQQVRVIKDRDGRVLTSEESIQRRWKEYFEELMNEENEREKRVEGVNSVEQKVDKIRKDEVRKALKRMKSGKAVGPDDIPVEVWKCLGEAAVEFIS</sequence>
<evidence type="ECO:0008006" key="6">
    <source>
        <dbReference type="Google" id="ProtNLM"/>
    </source>
</evidence>